<evidence type="ECO:0000259" key="1">
    <source>
        <dbReference type="Pfam" id="PF10128"/>
    </source>
</evidence>
<proteinExistence type="predicted"/>
<accession>A0A518H8A1</accession>
<dbReference type="PANTHER" id="PTHR38658">
    <property type="entry name" value="OXPP CYCLE PROTEIN OPCA-RELATED"/>
    <property type="match status" value="1"/>
</dbReference>
<reference evidence="3 4" key="1">
    <citation type="submission" date="2019-02" db="EMBL/GenBank/DDBJ databases">
        <title>Deep-cultivation of Planctomycetes and their phenomic and genomic characterization uncovers novel biology.</title>
        <authorList>
            <person name="Wiegand S."/>
            <person name="Jogler M."/>
            <person name="Boedeker C."/>
            <person name="Pinto D."/>
            <person name="Vollmers J."/>
            <person name="Rivas-Marin E."/>
            <person name="Kohn T."/>
            <person name="Peeters S.H."/>
            <person name="Heuer A."/>
            <person name="Rast P."/>
            <person name="Oberbeckmann S."/>
            <person name="Bunk B."/>
            <person name="Jeske O."/>
            <person name="Meyerdierks A."/>
            <person name="Storesund J.E."/>
            <person name="Kallscheuer N."/>
            <person name="Luecker S."/>
            <person name="Lage O.M."/>
            <person name="Pohl T."/>
            <person name="Merkel B.J."/>
            <person name="Hornburger P."/>
            <person name="Mueller R.-W."/>
            <person name="Bruemmer F."/>
            <person name="Labrenz M."/>
            <person name="Spormann A.M."/>
            <person name="Op den Camp H."/>
            <person name="Overmann J."/>
            <person name="Amann R."/>
            <person name="Jetten M.S.M."/>
            <person name="Mascher T."/>
            <person name="Medema M.H."/>
            <person name="Devos D.P."/>
            <person name="Kaster A.-K."/>
            <person name="Ovreas L."/>
            <person name="Rohde M."/>
            <person name="Galperin M.Y."/>
            <person name="Jogler C."/>
        </authorList>
    </citation>
    <scope>NUCLEOTIDE SEQUENCE [LARGE SCALE GENOMIC DNA]</scope>
    <source>
        <strain evidence="3 4">ElP</strain>
    </source>
</reference>
<dbReference type="InterPro" id="IPR004555">
    <property type="entry name" value="G6PDH_assembly_OpcA"/>
</dbReference>
<organism evidence="3 4">
    <name type="scientific">Tautonia plasticadhaerens</name>
    <dbReference type="NCBI Taxonomy" id="2527974"/>
    <lineage>
        <taxon>Bacteria</taxon>
        <taxon>Pseudomonadati</taxon>
        <taxon>Planctomycetota</taxon>
        <taxon>Planctomycetia</taxon>
        <taxon>Isosphaerales</taxon>
        <taxon>Isosphaeraceae</taxon>
        <taxon>Tautonia</taxon>
    </lineage>
</organism>
<dbReference type="KEGG" id="tpla:ElP_49640"/>
<dbReference type="AlphaFoldDB" id="A0A518H8A1"/>
<dbReference type="EMBL" id="CP036426">
    <property type="protein sequence ID" value="QDV37031.1"/>
    <property type="molecule type" value="Genomic_DNA"/>
</dbReference>
<feature type="domain" description="Glucose-6-phosphate dehydrogenase assembly protein OpcA C-terminal" evidence="2">
    <location>
        <begin position="195"/>
        <end position="372"/>
    </location>
</feature>
<sequence>MSSSPTEAFYEGRGIPVELAQVEDTLDRLWGPAAEKAGGPELDDPAVTRVVLANVVIASLGPDHPGLDATIGAITERYPSRLIVLRSSGDPGRHLDAEVSAQCHLPSPGRPQVCSEVIILRASPEGRDLLPGAVRSLRESDLHSVLWWCGDPREASNLFDELSEGSTRVLLDLPDPSGDPAALAWANEVDPAHRVRDLAWFGLTPWRERVADLFDPPATGELGRVASIRIRAQAESTGRPPRAAAWLVAWLAGQLGWEPVGSPRVGGAGRIEATLRKPGGEVSVRIESEASPDCRRPRIVSVELGLPCDSRPGGGVRVERSGSETCEVHIALADRTEPAFPRFVVAPEYDATKLVAAALLTDRNDPPYRRALPIALWLLGR</sequence>
<gene>
    <name evidence="3" type="ORF">ElP_49640</name>
</gene>
<keyword evidence="4" id="KW-1185">Reference proteome</keyword>
<dbReference type="Pfam" id="PF20171">
    <property type="entry name" value="OpcA_G6PD_C"/>
    <property type="match status" value="1"/>
</dbReference>
<evidence type="ECO:0000259" key="2">
    <source>
        <dbReference type="Pfam" id="PF20171"/>
    </source>
</evidence>
<dbReference type="Proteomes" id="UP000317835">
    <property type="component" value="Chromosome"/>
</dbReference>
<dbReference type="PANTHER" id="PTHR38658:SF1">
    <property type="entry name" value="OXPP CYCLE PROTEIN OPCA-RELATED"/>
    <property type="match status" value="1"/>
</dbReference>
<evidence type="ECO:0000313" key="3">
    <source>
        <dbReference type="EMBL" id="QDV37031.1"/>
    </source>
</evidence>
<protein>
    <submittedName>
        <fullName evidence="3">Glucose-6-phosphate dehydrogenase subunit</fullName>
    </submittedName>
</protein>
<dbReference type="InterPro" id="IPR046801">
    <property type="entry name" value="OpcA_G6PD_N"/>
</dbReference>
<name>A0A518H8A1_9BACT</name>
<dbReference type="OrthoDB" id="249382at2"/>
<dbReference type="RefSeq" id="WP_145274233.1">
    <property type="nucleotide sequence ID" value="NZ_CP036426.1"/>
</dbReference>
<feature type="domain" description="Glucose-6-phosphate dehydrogenase assembly protein OpcA N-terminal" evidence="1">
    <location>
        <begin position="73"/>
        <end position="175"/>
    </location>
</feature>
<evidence type="ECO:0000313" key="4">
    <source>
        <dbReference type="Proteomes" id="UP000317835"/>
    </source>
</evidence>
<dbReference type="Pfam" id="PF10128">
    <property type="entry name" value="OpcA_G6PD_assem"/>
    <property type="match status" value="1"/>
</dbReference>
<dbReference type="InterPro" id="IPR046802">
    <property type="entry name" value="OpcA_G6PD_C"/>
</dbReference>